<dbReference type="RefSeq" id="WP_074668091.1">
    <property type="nucleotide sequence ID" value="NZ_FNNH01000061.1"/>
</dbReference>
<dbReference type="InterPro" id="IPR011041">
    <property type="entry name" value="Quinoprot_gluc/sorb_DH_b-prop"/>
</dbReference>
<dbReference type="AlphaFoldDB" id="A0A1H2YYH2"/>
<dbReference type="InterPro" id="IPR012938">
    <property type="entry name" value="Glc/Sorbosone_DH"/>
</dbReference>
<evidence type="ECO:0000313" key="2">
    <source>
        <dbReference type="EMBL" id="SDX10242.1"/>
    </source>
</evidence>
<gene>
    <name evidence="2" type="ORF">SAMN05421882_106110</name>
</gene>
<name>A0A1H2YYH2_9PROT</name>
<dbReference type="InterPro" id="IPR011042">
    <property type="entry name" value="6-blade_b-propeller_TolB-like"/>
</dbReference>
<reference evidence="2 3" key="1">
    <citation type="submission" date="2016-10" db="EMBL/GenBank/DDBJ databases">
        <authorList>
            <person name="de Groot N.N."/>
        </authorList>
    </citation>
    <scope>NUCLEOTIDE SEQUENCE [LARGE SCALE GENOMIC DNA]</scope>
    <source>
        <strain evidence="2 3">Nm110</strain>
    </source>
</reference>
<dbReference type="Gene3D" id="2.120.10.30">
    <property type="entry name" value="TolB, C-terminal domain"/>
    <property type="match status" value="1"/>
</dbReference>
<dbReference type="PANTHER" id="PTHR19328:SF75">
    <property type="entry name" value="ALDOSE SUGAR DEHYDROGENASE YLII"/>
    <property type="match status" value="1"/>
</dbReference>
<dbReference type="PANTHER" id="PTHR19328">
    <property type="entry name" value="HEDGEHOG-INTERACTING PROTEIN"/>
    <property type="match status" value="1"/>
</dbReference>
<proteinExistence type="predicted"/>
<dbReference type="Pfam" id="PF07995">
    <property type="entry name" value="GSDH"/>
    <property type="match status" value="1"/>
</dbReference>
<evidence type="ECO:0000313" key="3">
    <source>
        <dbReference type="Proteomes" id="UP000183454"/>
    </source>
</evidence>
<evidence type="ECO:0000259" key="1">
    <source>
        <dbReference type="Pfam" id="PF07995"/>
    </source>
</evidence>
<dbReference type="SUPFAM" id="SSF50952">
    <property type="entry name" value="Soluble quinoprotein glucose dehydrogenase"/>
    <property type="match status" value="1"/>
</dbReference>
<dbReference type="EMBL" id="FNNH01000061">
    <property type="protein sequence ID" value="SDX10242.1"/>
    <property type="molecule type" value="Genomic_DNA"/>
</dbReference>
<dbReference type="Proteomes" id="UP000183454">
    <property type="component" value="Unassembled WGS sequence"/>
</dbReference>
<feature type="domain" description="Glucose/Sorbosone dehydrogenase" evidence="1">
    <location>
        <begin position="123"/>
        <end position="402"/>
    </location>
</feature>
<sequence length="576" mass="63246">MKIYYSILSLLILIFISTKSSEINANPATSREPVASASEQRLDDPILTPIQRGSIRLRLKQIASDLTAPNWATPAPNDPDHLYISDQNGKLWRINLTTNDKEIFLDFSDLLVPLGVSGSNSFDERGFLGFAFHPQFVENGLLYTYTSEPAGEKSDFSTLPPGASPNHRSVIREWRLDPNNFNQDQANVKEMRVLMTVDQPQFNHNAGALNFGSDGMLYIAFGDGGGADDRDGQDFGGSQMIGHGPNGNGQNTGNPLGKLLRVDPVGNNSNNGQYGIPNDNPFVGSDTALKEIYAYGFRNPFRFSFDHETNLLVLADVGQNDIEEINLIQAGGNYGWGLKEGSFRFEPNGSEPGFVTDAQIAGNFIDPVIQYDHNEGTAVIGGFIYRGKAIPALEGVYLFGDVARTGNGDGRIFYSDGSSILEMDLTEHAQPGFWVLGFGQDIDKELYVLGNMTGIPFETTGAVYKLVPNASFDSDVLEIPAVDVNFDNNHSGTFRARLQLVQDTQPPRFELTQTEQLADRFRGDNASFNQTTGELSIPFVNIRDTSDNISTFAAQLQLIPGLPVLTFELKQFVPVR</sequence>
<accession>A0A1H2YYH2</accession>
<protein>
    <submittedName>
        <fullName evidence="2">Glucose / Sorbosone dehydrogenase</fullName>
    </submittedName>
</protein>
<organism evidence="2 3">
    <name type="scientific">Nitrosomonas communis</name>
    <dbReference type="NCBI Taxonomy" id="44574"/>
    <lineage>
        <taxon>Bacteria</taxon>
        <taxon>Pseudomonadati</taxon>
        <taxon>Pseudomonadota</taxon>
        <taxon>Betaproteobacteria</taxon>
        <taxon>Nitrosomonadales</taxon>
        <taxon>Nitrosomonadaceae</taxon>
        <taxon>Nitrosomonas</taxon>
    </lineage>
</organism>